<dbReference type="VEuPathDB" id="FungiDB:YALI0_B20108g"/>
<gene>
    <name evidence="2" type="ORF">YALI1_B26271g</name>
</gene>
<feature type="compositionally biased region" description="Low complexity" evidence="1">
    <location>
        <begin position="185"/>
        <end position="196"/>
    </location>
</feature>
<feature type="compositionally biased region" description="Basic and acidic residues" evidence="1">
    <location>
        <begin position="208"/>
        <end position="232"/>
    </location>
</feature>
<feature type="compositionally biased region" description="Basic and acidic residues" evidence="1">
    <location>
        <begin position="501"/>
        <end position="511"/>
    </location>
</feature>
<sequence>MSTAPPMHIPGARFSSATPPPMSPNTTGSKNPFRRTASDSSQGSGSVRHSSYGSLQPPTIRSVSDQRSNSPFSEPGDIWETRVASPSFDNRSYAAPNRNNNNRMSLNPFLADLSPQDPAYPNPDLPVGSPSANSNVAATADWASSQPSSAPASRTRFRTPQQQQNSRPVTYYATEDNKDSDFAMSNRTTNRPRSSSDLQGRDLPSYDDVLHDAPPRTFKNEYGRGDEKDNERGAPPPPRSRRDHSGGTHSSQTRSHSHSHSREERQRSGRKPETPEERRARKEREYEKFKRYQERKDREAAIAAGQKPNGRLSKTGQPLDTIDKLDVTGFGFGSGFHHDGPFDACRPHRNKGTNFKAPVAAFPVNGANNALGPAKPSEEQIDAWGRTETEAFSDFSAPHMAPSGPQVQRAEGNTRFDPTNKADQVHGTASQGLGTSTFLDGAPASQADIEASYHQDKNSGLGRKKSLVQRVRKGVTGSDSSPPPRPNDSSKGVYRTYSNDSDMKGGKEYYGEKAVSPESNGLLRRVKSLKVRRRS</sequence>
<evidence type="ECO:0000313" key="2">
    <source>
        <dbReference type="EMBL" id="AOW01964.1"/>
    </source>
</evidence>
<organism evidence="2 3">
    <name type="scientific">Yarrowia lipolytica</name>
    <name type="common">Candida lipolytica</name>
    <dbReference type="NCBI Taxonomy" id="4952"/>
    <lineage>
        <taxon>Eukaryota</taxon>
        <taxon>Fungi</taxon>
        <taxon>Dikarya</taxon>
        <taxon>Ascomycota</taxon>
        <taxon>Saccharomycotina</taxon>
        <taxon>Dipodascomycetes</taxon>
        <taxon>Dipodascales</taxon>
        <taxon>Dipodascales incertae sedis</taxon>
        <taxon>Yarrowia</taxon>
    </lineage>
</organism>
<evidence type="ECO:0000256" key="1">
    <source>
        <dbReference type="SAM" id="MobiDB-lite"/>
    </source>
</evidence>
<name>A0A1D8N8K4_YARLL</name>
<feature type="compositionally biased region" description="Polar residues" evidence="1">
    <location>
        <begin position="52"/>
        <end position="72"/>
    </location>
</feature>
<feature type="compositionally biased region" description="Low complexity" evidence="1">
    <location>
        <begin position="38"/>
        <end position="51"/>
    </location>
</feature>
<evidence type="ECO:0000313" key="3">
    <source>
        <dbReference type="Proteomes" id="UP000182444"/>
    </source>
</evidence>
<feature type="compositionally biased region" description="Basic residues" evidence="1">
    <location>
        <begin position="462"/>
        <end position="473"/>
    </location>
</feature>
<feature type="compositionally biased region" description="Low complexity" evidence="1">
    <location>
        <begin position="143"/>
        <end position="153"/>
    </location>
</feature>
<dbReference type="KEGG" id="yli:2906893"/>
<reference evidence="2 3" key="1">
    <citation type="journal article" date="2016" name="PLoS ONE">
        <title>Sequence Assembly of Yarrowia lipolytica Strain W29/CLIB89 Shows Transposable Element Diversity.</title>
        <authorList>
            <person name="Magnan C."/>
            <person name="Yu J."/>
            <person name="Chang I."/>
            <person name="Jahn E."/>
            <person name="Kanomata Y."/>
            <person name="Wu J."/>
            <person name="Zeller M."/>
            <person name="Oakes M."/>
            <person name="Baldi P."/>
            <person name="Sandmeyer S."/>
        </authorList>
    </citation>
    <scope>NUCLEOTIDE SEQUENCE [LARGE SCALE GENOMIC DNA]</scope>
    <source>
        <strain evidence="3">CLIB89(W29)</strain>
    </source>
</reference>
<evidence type="ECO:0008006" key="4">
    <source>
        <dbReference type="Google" id="ProtNLM"/>
    </source>
</evidence>
<proteinExistence type="predicted"/>
<feature type="compositionally biased region" description="Basic and acidic residues" evidence="1">
    <location>
        <begin position="412"/>
        <end position="424"/>
    </location>
</feature>
<dbReference type="InterPro" id="IPR013226">
    <property type="entry name" value="Pal1"/>
</dbReference>
<feature type="compositionally biased region" description="Basic and acidic residues" evidence="1">
    <location>
        <begin position="260"/>
        <end position="300"/>
    </location>
</feature>
<dbReference type="eggNOG" id="ENOG502QPHY">
    <property type="taxonomic scope" value="Eukaryota"/>
</dbReference>
<dbReference type="Proteomes" id="UP000182444">
    <property type="component" value="Chromosome 1B"/>
</dbReference>
<accession>A0A1D8N8K4</accession>
<dbReference type="PANTHER" id="PTHR28307">
    <property type="entry name" value="PROTEIN PAL1"/>
    <property type="match status" value="1"/>
</dbReference>
<dbReference type="VEuPathDB" id="FungiDB:YALI1_B26271g"/>
<dbReference type="GO" id="GO:0005737">
    <property type="term" value="C:cytoplasm"/>
    <property type="evidence" value="ECO:0007669"/>
    <property type="project" value="TreeGrafter"/>
</dbReference>
<dbReference type="PANTHER" id="PTHR28307:SF2">
    <property type="entry name" value="PROTEIN PAL1"/>
    <property type="match status" value="1"/>
</dbReference>
<dbReference type="Pfam" id="PF08316">
    <property type="entry name" value="Pal1"/>
    <property type="match status" value="1"/>
</dbReference>
<feature type="compositionally biased region" description="Polar residues" evidence="1">
    <location>
        <begin position="427"/>
        <end position="438"/>
    </location>
</feature>
<protein>
    <recommendedName>
        <fullName evidence="4">Pal1 cell morphology protein-domain-containing protein</fullName>
    </recommendedName>
</protein>
<dbReference type="AlphaFoldDB" id="A0A1D8N8K4"/>
<dbReference type="GeneID" id="2906893"/>
<dbReference type="EMBL" id="CP017554">
    <property type="protein sequence ID" value="AOW01964.1"/>
    <property type="molecule type" value="Genomic_DNA"/>
</dbReference>
<feature type="region of interest" description="Disordered" evidence="1">
    <location>
        <begin position="395"/>
        <end position="521"/>
    </location>
</feature>
<dbReference type="RefSeq" id="XP_065950269.2">
    <property type="nucleotide sequence ID" value="XM_066094197.2"/>
</dbReference>
<feature type="region of interest" description="Disordered" evidence="1">
    <location>
        <begin position="1"/>
        <end position="318"/>
    </location>
</feature>
<feature type="compositionally biased region" description="Polar residues" evidence="1">
    <location>
        <begin position="158"/>
        <end position="168"/>
    </location>
</feature>